<protein>
    <submittedName>
        <fullName evidence="2">Uncharacterized protein</fullName>
    </submittedName>
</protein>
<feature type="compositionally biased region" description="Polar residues" evidence="1">
    <location>
        <begin position="123"/>
        <end position="135"/>
    </location>
</feature>
<organism evidence="2 3">
    <name type="scientific">Trichoderma asperellum (strain ATCC 204424 / CBS 433.97 / NBRC 101777)</name>
    <dbReference type="NCBI Taxonomy" id="1042311"/>
    <lineage>
        <taxon>Eukaryota</taxon>
        <taxon>Fungi</taxon>
        <taxon>Dikarya</taxon>
        <taxon>Ascomycota</taxon>
        <taxon>Pezizomycotina</taxon>
        <taxon>Sordariomycetes</taxon>
        <taxon>Hypocreomycetidae</taxon>
        <taxon>Hypocreales</taxon>
        <taxon>Hypocreaceae</taxon>
        <taxon>Trichoderma</taxon>
    </lineage>
</organism>
<feature type="compositionally biased region" description="Polar residues" evidence="1">
    <location>
        <begin position="157"/>
        <end position="175"/>
    </location>
</feature>
<feature type="region of interest" description="Disordered" evidence="1">
    <location>
        <begin position="123"/>
        <end position="214"/>
    </location>
</feature>
<gene>
    <name evidence="2" type="ORF">M441DRAFT_126832</name>
</gene>
<dbReference type="AlphaFoldDB" id="A0A2T3ZN75"/>
<name>A0A2T3ZN75_TRIA4</name>
<keyword evidence="3" id="KW-1185">Reference proteome</keyword>
<evidence type="ECO:0000313" key="3">
    <source>
        <dbReference type="Proteomes" id="UP000240493"/>
    </source>
</evidence>
<feature type="compositionally biased region" description="Low complexity" evidence="1">
    <location>
        <begin position="32"/>
        <end position="44"/>
    </location>
</feature>
<dbReference type="Proteomes" id="UP000240493">
    <property type="component" value="Unassembled WGS sequence"/>
</dbReference>
<evidence type="ECO:0000256" key="1">
    <source>
        <dbReference type="SAM" id="MobiDB-lite"/>
    </source>
</evidence>
<evidence type="ECO:0000313" key="2">
    <source>
        <dbReference type="EMBL" id="PTB46247.1"/>
    </source>
</evidence>
<sequence>MDNEEAFPTIPADNTGSSLPDEFASETRPVRFSDAAAASFGSSDELQKESPREQSLDAEFSTQGEYVGICPDCLYPLLLDNATQQHSDYCHNMFVQNLRAEPSSFNDREERNFLLQDPSLSTATAVPSATNTSTAILPDVYENTTGGSHDTDEPSLGFSSIQPPQLPHVTNNQPQPIMESGRHSSDNATSSDEQSYARHRREAHEPGNYPCPHPQCKKFKIPFKRADKLQNHHRNTCKIERQLRGTTSPS</sequence>
<feature type="region of interest" description="Disordered" evidence="1">
    <location>
        <begin position="230"/>
        <end position="250"/>
    </location>
</feature>
<accession>A0A2T3ZN75</accession>
<reference evidence="2 3" key="1">
    <citation type="submission" date="2016-07" db="EMBL/GenBank/DDBJ databases">
        <title>Multiple horizontal gene transfer events from other fungi enriched the ability of initially mycotrophic Trichoderma (Ascomycota) to feed on dead plant biomass.</title>
        <authorList>
            <consortium name="DOE Joint Genome Institute"/>
            <person name="Aerts A."/>
            <person name="Atanasova L."/>
            <person name="Chenthamara K."/>
            <person name="Zhang J."/>
            <person name="Grujic M."/>
            <person name="Henrissat B."/>
            <person name="Kuo A."/>
            <person name="Salamov A."/>
            <person name="Lipzen A."/>
            <person name="Labutti K."/>
            <person name="Barry K."/>
            <person name="Miao Y."/>
            <person name="Rahimi M.J."/>
            <person name="Shen Q."/>
            <person name="Grigoriev I.V."/>
            <person name="Kubicek C.P."/>
            <person name="Druzhinina I.S."/>
        </authorList>
    </citation>
    <scope>NUCLEOTIDE SEQUENCE [LARGE SCALE GENOMIC DNA]</scope>
    <source>
        <strain evidence="2 3">CBS 433.97</strain>
    </source>
</reference>
<dbReference type="EMBL" id="KZ679256">
    <property type="protein sequence ID" value="PTB46247.1"/>
    <property type="molecule type" value="Genomic_DNA"/>
</dbReference>
<feature type="compositionally biased region" description="Basic and acidic residues" evidence="1">
    <location>
        <begin position="45"/>
        <end position="55"/>
    </location>
</feature>
<proteinExistence type="predicted"/>
<feature type="region of interest" description="Disordered" evidence="1">
    <location>
        <begin position="1"/>
        <end position="59"/>
    </location>
</feature>